<evidence type="ECO:0000313" key="3">
    <source>
        <dbReference type="Proteomes" id="UP000270291"/>
    </source>
</evidence>
<evidence type="ECO:0008006" key="4">
    <source>
        <dbReference type="Google" id="ProtNLM"/>
    </source>
</evidence>
<dbReference type="RefSeq" id="WP_125435952.1">
    <property type="nucleotide sequence ID" value="NZ_RWIU01000001.1"/>
</dbReference>
<dbReference type="OrthoDB" id="887142at2"/>
<gene>
    <name evidence="2" type="ORF">EI293_04605</name>
</gene>
<proteinExistence type="predicted"/>
<protein>
    <recommendedName>
        <fullName evidence="4">DUF4249 family protein</fullName>
    </recommendedName>
</protein>
<reference evidence="2 3" key="1">
    <citation type="submission" date="2018-12" db="EMBL/GenBank/DDBJ databases">
        <authorList>
            <person name="Feng G."/>
            <person name="Zhu H."/>
        </authorList>
    </citation>
    <scope>NUCLEOTIDE SEQUENCE [LARGE SCALE GENOMIC DNA]</scope>
    <source>
        <strain evidence="2 3">LMG 26000</strain>
    </source>
</reference>
<comment type="caution">
    <text evidence="2">The sequence shown here is derived from an EMBL/GenBank/DDBJ whole genome shotgun (WGS) entry which is preliminary data.</text>
</comment>
<keyword evidence="3" id="KW-1185">Reference proteome</keyword>
<dbReference type="AlphaFoldDB" id="A0A428KJ00"/>
<dbReference type="PROSITE" id="PS51257">
    <property type="entry name" value="PROKAR_LIPOPROTEIN"/>
    <property type="match status" value="1"/>
</dbReference>
<feature type="signal peptide" evidence="1">
    <location>
        <begin position="1"/>
        <end position="17"/>
    </location>
</feature>
<dbReference type="Proteomes" id="UP000270291">
    <property type="component" value="Unassembled WGS sequence"/>
</dbReference>
<evidence type="ECO:0000313" key="2">
    <source>
        <dbReference type="EMBL" id="RSK46449.1"/>
    </source>
</evidence>
<evidence type="ECO:0000256" key="1">
    <source>
        <dbReference type="SAM" id="SignalP"/>
    </source>
</evidence>
<name>A0A428KJ00_9BACT</name>
<accession>A0A428KJ00</accession>
<dbReference type="EMBL" id="RWIU01000001">
    <property type="protein sequence ID" value="RSK46449.1"/>
    <property type="molecule type" value="Genomic_DNA"/>
</dbReference>
<feature type="chain" id="PRO_5019472402" description="DUF4249 family protein" evidence="1">
    <location>
        <begin position="18"/>
        <end position="72"/>
    </location>
</feature>
<keyword evidence="1" id="KW-0732">Signal</keyword>
<organism evidence="2 3">
    <name type="scientific">Hymenobacter perfusus</name>
    <dbReference type="NCBI Taxonomy" id="1236770"/>
    <lineage>
        <taxon>Bacteria</taxon>
        <taxon>Pseudomonadati</taxon>
        <taxon>Bacteroidota</taxon>
        <taxon>Cytophagia</taxon>
        <taxon>Cytophagales</taxon>
        <taxon>Hymenobacteraceae</taxon>
        <taxon>Hymenobacter</taxon>
    </lineage>
</organism>
<sequence length="72" mass="7780">MRTLRVILFCGVISVLASCQTSRPTFVTRTFGAVTSFPSDSASTVLLLHDSQGPQATRVVMTTTEAASFRQQ</sequence>